<dbReference type="GO" id="GO:0000976">
    <property type="term" value="F:transcription cis-regulatory region binding"/>
    <property type="evidence" value="ECO:0007669"/>
    <property type="project" value="TreeGrafter"/>
</dbReference>
<dbReference type="GO" id="GO:0003700">
    <property type="term" value="F:DNA-binding transcription factor activity"/>
    <property type="evidence" value="ECO:0007669"/>
    <property type="project" value="InterPro"/>
</dbReference>
<dbReference type="PANTHER" id="PTHR47894:SF1">
    <property type="entry name" value="HTH-TYPE TRANSCRIPTIONAL REGULATOR VQSM"/>
    <property type="match status" value="1"/>
</dbReference>
<dbReference type="SMART" id="SM00342">
    <property type="entry name" value="HTH_ARAC"/>
    <property type="match status" value="1"/>
</dbReference>
<comment type="caution">
    <text evidence="5">The sequence shown here is derived from an EMBL/GenBank/DDBJ whole genome shotgun (WGS) entry which is preliminary data.</text>
</comment>
<evidence type="ECO:0000259" key="4">
    <source>
        <dbReference type="PROSITE" id="PS01124"/>
    </source>
</evidence>
<sequence length="330" mass="37490">MNYISISLYKKMINHAIHEGMDVDELKDLPISPESMQSLQAVPADHFFELHEILDERLGPGFAIRVGQEMKIEDYGVLGLSWRTCSWAGEIFERSERYFKLLSNTYVFTVEKKGDESHILLHREPHRRGLELSNEATLSATVVVLQAMTETDITPTQVTFKHDPPGNLSSHEAAFNCPVLFNQPKYSITYKTADLETRTAKADISINKFLVERVEEKTRGLEVSTNKVASDVESLIKDALPSGIPSIAQICDHIGMSNRTLTRRLSENGVTFRDLIMRTQKRLAKDLLKNTNRSIAEIAFETGFSEQSAFNRAFKRWTGFSPTEFRKNTQ</sequence>
<dbReference type="SUPFAM" id="SSF46689">
    <property type="entry name" value="Homeodomain-like"/>
    <property type="match status" value="1"/>
</dbReference>
<dbReference type="Pfam" id="PF12833">
    <property type="entry name" value="HTH_18"/>
    <property type="match status" value="1"/>
</dbReference>
<protein>
    <submittedName>
        <fullName evidence="5">Helix-turn-helix domain-containing protein</fullName>
    </submittedName>
</protein>
<name>A0A6L9ECB9_9FLAO</name>
<dbReference type="Pfam" id="PF12625">
    <property type="entry name" value="Arabinose_bd"/>
    <property type="match status" value="1"/>
</dbReference>
<dbReference type="InterPro" id="IPR020449">
    <property type="entry name" value="Tscrpt_reg_AraC-type_HTH"/>
</dbReference>
<reference evidence="5 6" key="1">
    <citation type="submission" date="2020-01" db="EMBL/GenBank/DDBJ databases">
        <title>Bacteria diversity of Porities sp.</title>
        <authorList>
            <person name="Wang G."/>
        </authorList>
    </citation>
    <scope>NUCLEOTIDE SEQUENCE [LARGE SCALE GENOMIC DNA]</scope>
    <source>
        <strain evidence="5 6">R33</strain>
    </source>
</reference>
<organism evidence="5 6">
    <name type="scientific">Poritiphilus flavus</name>
    <dbReference type="NCBI Taxonomy" id="2697053"/>
    <lineage>
        <taxon>Bacteria</taxon>
        <taxon>Pseudomonadati</taxon>
        <taxon>Bacteroidota</taxon>
        <taxon>Flavobacteriia</taxon>
        <taxon>Flavobacteriales</taxon>
        <taxon>Flavobacteriaceae</taxon>
        <taxon>Poritiphilus</taxon>
    </lineage>
</organism>
<accession>A0A6L9ECB9</accession>
<evidence type="ECO:0000256" key="2">
    <source>
        <dbReference type="ARBA" id="ARBA00023125"/>
    </source>
</evidence>
<dbReference type="PANTHER" id="PTHR47894">
    <property type="entry name" value="HTH-TYPE TRANSCRIPTIONAL REGULATOR GADX"/>
    <property type="match status" value="1"/>
</dbReference>
<dbReference type="InterPro" id="IPR009057">
    <property type="entry name" value="Homeodomain-like_sf"/>
</dbReference>
<dbReference type="Gene3D" id="1.10.10.60">
    <property type="entry name" value="Homeodomain-like"/>
    <property type="match status" value="1"/>
</dbReference>
<proteinExistence type="predicted"/>
<dbReference type="GO" id="GO:0005829">
    <property type="term" value="C:cytosol"/>
    <property type="evidence" value="ECO:0007669"/>
    <property type="project" value="TreeGrafter"/>
</dbReference>
<evidence type="ECO:0000313" key="5">
    <source>
        <dbReference type="EMBL" id="NAS12178.1"/>
    </source>
</evidence>
<evidence type="ECO:0000256" key="1">
    <source>
        <dbReference type="ARBA" id="ARBA00023015"/>
    </source>
</evidence>
<dbReference type="RefSeq" id="WP_161435223.1">
    <property type="nucleotide sequence ID" value="NZ_WXYO01000004.1"/>
</dbReference>
<gene>
    <name evidence="5" type="ORF">GTQ38_09210</name>
</gene>
<keyword evidence="2" id="KW-0238">DNA-binding</keyword>
<keyword evidence="6" id="KW-1185">Reference proteome</keyword>
<dbReference type="Proteomes" id="UP000475249">
    <property type="component" value="Unassembled WGS sequence"/>
</dbReference>
<dbReference type="AlphaFoldDB" id="A0A6L9ECB9"/>
<feature type="domain" description="HTH araC/xylS-type" evidence="4">
    <location>
        <begin position="230"/>
        <end position="328"/>
    </location>
</feature>
<dbReference type="InterPro" id="IPR018060">
    <property type="entry name" value="HTH_AraC"/>
</dbReference>
<dbReference type="EMBL" id="WXYO01000004">
    <property type="protein sequence ID" value="NAS12178.1"/>
    <property type="molecule type" value="Genomic_DNA"/>
</dbReference>
<evidence type="ECO:0000313" key="6">
    <source>
        <dbReference type="Proteomes" id="UP000475249"/>
    </source>
</evidence>
<keyword evidence="1" id="KW-0805">Transcription regulation</keyword>
<dbReference type="PROSITE" id="PS01124">
    <property type="entry name" value="HTH_ARAC_FAMILY_2"/>
    <property type="match status" value="1"/>
</dbReference>
<keyword evidence="3" id="KW-0804">Transcription</keyword>
<dbReference type="InterPro" id="IPR032687">
    <property type="entry name" value="AraC-type_N"/>
</dbReference>
<evidence type="ECO:0000256" key="3">
    <source>
        <dbReference type="ARBA" id="ARBA00023163"/>
    </source>
</evidence>
<dbReference type="PRINTS" id="PR00032">
    <property type="entry name" value="HTHARAC"/>
</dbReference>